<sequence>MTSHQDEHNQPVCPRESTRPAHRFGWTAGCIEWDILGQATASLGLQTAAWIQAQQKPADGCHDVGLKARDGPSDVYKADAVPGRPSQDLLSNTGVVPTAAEKGGMRSACALMDAVRSSSSSSASPWAGGQQRRRGGGSGCDA</sequence>
<gene>
    <name evidence="3" type="primary">20341882</name>
    <name evidence="2" type="ORF">GGTG_01424</name>
</gene>
<dbReference type="RefSeq" id="XP_009217453.1">
    <property type="nucleotide sequence ID" value="XM_009219189.1"/>
</dbReference>
<evidence type="ECO:0000313" key="2">
    <source>
        <dbReference type="EMBL" id="EJT81444.1"/>
    </source>
</evidence>
<dbReference type="EnsemblFungi" id="EJT81444">
    <property type="protein sequence ID" value="EJT81444"/>
    <property type="gene ID" value="GGTG_01424"/>
</dbReference>
<keyword evidence="4" id="KW-1185">Reference proteome</keyword>
<dbReference type="Proteomes" id="UP000006039">
    <property type="component" value="Unassembled WGS sequence"/>
</dbReference>
<reference evidence="3" key="4">
    <citation type="journal article" date="2015" name="G3 (Bethesda)">
        <title>Genome sequences of three phytopathogenic species of the Magnaporthaceae family of fungi.</title>
        <authorList>
            <person name="Okagaki L.H."/>
            <person name="Nunes C.C."/>
            <person name="Sailsbery J."/>
            <person name="Clay B."/>
            <person name="Brown D."/>
            <person name="John T."/>
            <person name="Oh Y."/>
            <person name="Young N."/>
            <person name="Fitzgerald M."/>
            <person name="Haas B.J."/>
            <person name="Zeng Q."/>
            <person name="Young S."/>
            <person name="Adiconis X."/>
            <person name="Fan L."/>
            <person name="Levin J.Z."/>
            <person name="Mitchell T.K."/>
            <person name="Okubara P.A."/>
            <person name="Farman M.L."/>
            <person name="Kohn L.M."/>
            <person name="Birren B."/>
            <person name="Ma L.-J."/>
            <person name="Dean R.A."/>
        </authorList>
    </citation>
    <scope>NUCLEOTIDE SEQUENCE</scope>
    <source>
        <strain evidence="3">R3-111a-1</strain>
    </source>
</reference>
<evidence type="ECO:0000313" key="3">
    <source>
        <dbReference type="EnsemblFungi" id="EJT81444"/>
    </source>
</evidence>
<name>J3NJJ2_GAET3</name>
<organism evidence="2">
    <name type="scientific">Gaeumannomyces tritici (strain R3-111a-1)</name>
    <name type="common">Wheat and barley take-all root rot fungus</name>
    <name type="synonym">Gaeumannomyces graminis var. tritici</name>
    <dbReference type="NCBI Taxonomy" id="644352"/>
    <lineage>
        <taxon>Eukaryota</taxon>
        <taxon>Fungi</taxon>
        <taxon>Dikarya</taxon>
        <taxon>Ascomycota</taxon>
        <taxon>Pezizomycotina</taxon>
        <taxon>Sordariomycetes</taxon>
        <taxon>Sordariomycetidae</taxon>
        <taxon>Magnaporthales</taxon>
        <taxon>Magnaporthaceae</taxon>
        <taxon>Gaeumannomyces</taxon>
    </lineage>
</organism>
<evidence type="ECO:0000256" key="1">
    <source>
        <dbReference type="SAM" id="MobiDB-lite"/>
    </source>
</evidence>
<evidence type="ECO:0000313" key="4">
    <source>
        <dbReference type="Proteomes" id="UP000006039"/>
    </source>
</evidence>
<proteinExistence type="predicted"/>
<feature type="compositionally biased region" description="Low complexity" evidence="1">
    <location>
        <begin position="117"/>
        <end position="130"/>
    </location>
</feature>
<dbReference type="VEuPathDB" id="FungiDB:GGTG_01424"/>
<accession>J3NJJ2</accession>
<reference evidence="3" key="5">
    <citation type="submission" date="2018-04" db="UniProtKB">
        <authorList>
            <consortium name="EnsemblFungi"/>
        </authorList>
    </citation>
    <scope>IDENTIFICATION</scope>
    <source>
        <strain evidence="3">R3-111a-1</strain>
    </source>
</reference>
<reference evidence="2" key="3">
    <citation type="submission" date="2010-09" db="EMBL/GenBank/DDBJ databases">
        <title>Annotation of Gaeumannomyces graminis var. tritici R3-111a-1.</title>
        <authorList>
            <consortium name="The Broad Institute Genome Sequencing Platform"/>
            <person name="Ma L.-J."/>
            <person name="Dead R."/>
            <person name="Young S.K."/>
            <person name="Zeng Q."/>
            <person name="Gargeya S."/>
            <person name="Fitzgerald M."/>
            <person name="Haas B."/>
            <person name="Abouelleil A."/>
            <person name="Alvarado L."/>
            <person name="Arachchi H.M."/>
            <person name="Berlin A."/>
            <person name="Brown A."/>
            <person name="Chapman S.B."/>
            <person name="Chen Z."/>
            <person name="Dunbar C."/>
            <person name="Freedman E."/>
            <person name="Gearin G."/>
            <person name="Gellesch M."/>
            <person name="Goldberg J."/>
            <person name="Griggs A."/>
            <person name="Gujja S."/>
            <person name="Heiman D."/>
            <person name="Howarth C."/>
            <person name="Larson L."/>
            <person name="Lui A."/>
            <person name="MacDonald P.J.P."/>
            <person name="Mehta T."/>
            <person name="Montmayeur A."/>
            <person name="Murphy C."/>
            <person name="Neiman D."/>
            <person name="Pearson M."/>
            <person name="Priest M."/>
            <person name="Roberts A."/>
            <person name="Saif S."/>
            <person name="Shea T."/>
            <person name="Shenoy N."/>
            <person name="Sisk P."/>
            <person name="Stolte C."/>
            <person name="Sykes S."/>
            <person name="Yandava C."/>
            <person name="Wortman J."/>
            <person name="Nusbaum C."/>
            <person name="Birren B."/>
        </authorList>
    </citation>
    <scope>NUCLEOTIDE SEQUENCE</scope>
    <source>
        <strain evidence="2">R3-111a-1</strain>
    </source>
</reference>
<protein>
    <submittedName>
        <fullName evidence="2 3">Uncharacterized protein</fullName>
    </submittedName>
</protein>
<dbReference type="HOGENOM" id="CLU_1815915_0_0_1"/>
<reference evidence="4" key="1">
    <citation type="submission" date="2010-07" db="EMBL/GenBank/DDBJ databases">
        <title>The genome sequence of Gaeumannomyces graminis var. tritici strain R3-111a-1.</title>
        <authorList>
            <consortium name="The Broad Institute Genome Sequencing Platform"/>
            <person name="Ma L.-J."/>
            <person name="Dead R."/>
            <person name="Young S."/>
            <person name="Zeng Q."/>
            <person name="Koehrsen M."/>
            <person name="Alvarado L."/>
            <person name="Berlin A."/>
            <person name="Chapman S.B."/>
            <person name="Chen Z."/>
            <person name="Freedman E."/>
            <person name="Gellesch M."/>
            <person name="Goldberg J."/>
            <person name="Griggs A."/>
            <person name="Gujja S."/>
            <person name="Heilman E.R."/>
            <person name="Heiman D."/>
            <person name="Hepburn T."/>
            <person name="Howarth C."/>
            <person name="Jen D."/>
            <person name="Larson L."/>
            <person name="Mehta T."/>
            <person name="Neiman D."/>
            <person name="Pearson M."/>
            <person name="Roberts A."/>
            <person name="Saif S."/>
            <person name="Shea T."/>
            <person name="Shenoy N."/>
            <person name="Sisk P."/>
            <person name="Stolte C."/>
            <person name="Sykes S."/>
            <person name="Walk T."/>
            <person name="White J."/>
            <person name="Yandava C."/>
            <person name="Haas B."/>
            <person name="Nusbaum C."/>
            <person name="Birren B."/>
        </authorList>
    </citation>
    <scope>NUCLEOTIDE SEQUENCE [LARGE SCALE GENOMIC DNA]</scope>
    <source>
        <strain evidence="4">R3-111a-1</strain>
    </source>
</reference>
<dbReference type="EMBL" id="GL385395">
    <property type="protein sequence ID" value="EJT81444.1"/>
    <property type="molecule type" value="Genomic_DNA"/>
</dbReference>
<dbReference type="AlphaFoldDB" id="J3NJJ2"/>
<reference evidence="2" key="2">
    <citation type="submission" date="2010-07" db="EMBL/GenBank/DDBJ databases">
        <authorList>
            <consortium name="The Broad Institute Genome Sequencing Platform"/>
            <consortium name="Broad Institute Genome Sequencing Center for Infectious Disease"/>
            <person name="Ma L.-J."/>
            <person name="Dead R."/>
            <person name="Young S."/>
            <person name="Zeng Q."/>
            <person name="Koehrsen M."/>
            <person name="Alvarado L."/>
            <person name="Berlin A."/>
            <person name="Chapman S.B."/>
            <person name="Chen Z."/>
            <person name="Freedman E."/>
            <person name="Gellesch M."/>
            <person name="Goldberg J."/>
            <person name="Griggs A."/>
            <person name="Gujja S."/>
            <person name="Heilman E.R."/>
            <person name="Heiman D."/>
            <person name="Hepburn T."/>
            <person name="Howarth C."/>
            <person name="Jen D."/>
            <person name="Larson L."/>
            <person name="Mehta T."/>
            <person name="Neiman D."/>
            <person name="Pearson M."/>
            <person name="Roberts A."/>
            <person name="Saif S."/>
            <person name="Shea T."/>
            <person name="Shenoy N."/>
            <person name="Sisk P."/>
            <person name="Stolte C."/>
            <person name="Sykes S."/>
            <person name="Walk T."/>
            <person name="White J."/>
            <person name="Yandava C."/>
            <person name="Haas B."/>
            <person name="Nusbaum C."/>
            <person name="Birren B."/>
        </authorList>
    </citation>
    <scope>NUCLEOTIDE SEQUENCE</scope>
    <source>
        <strain evidence="2">R3-111a-1</strain>
    </source>
</reference>
<feature type="region of interest" description="Disordered" evidence="1">
    <location>
        <begin position="114"/>
        <end position="142"/>
    </location>
</feature>
<dbReference type="GeneID" id="20341882"/>